<feature type="region of interest" description="Disordered" evidence="1">
    <location>
        <begin position="94"/>
        <end position="133"/>
    </location>
</feature>
<keyword evidence="2" id="KW-0732">Signal</keyword>
<evidence type="ECO:0000313" key="4">
    <source>
        <dbReference type="EMBL" id="HAE28895.1"/>
    </source>
</evidence>
<feature type="domain" description="Apple" evidence="3">
    <location>
        <begin position="49"/>
        <end position="94"/>
    </location>
</feature>
<comment type="caution">
    <text evidence="4">The sequence shown here is derived from an EMBL/GenBank/DDBJ whole genome shotgun (WGS) entry which is preliminary data.</text>
</comment>
<accession>A0A3B9H2G8</accession>
<dbReference type="EMBL" id="DMAN01000386">
    <property type="protein sequence ID" value="HAE28895.1"/>
    <property type="molecule type" value="Genomic_DNA"/>
</dbReference>
<feature type="chain" id="PRO_5017687911" description="Apple domain-containing protein" evidence="2">
    <location>
        <begin position="28"/>
        <end position="133"/>
    </location>
</feature>
<gene>
    <name evidence="4" type="ORF">DCG58_17180</name>
</gene>
<dbReference type="AlphaFoldDB" id="A0A3B9H2G8"/>
<evidence type="ECO:0000256" key="2">
    <source>
        <dbReference type="SAM" id="SignalP"/>
    </source>
</evidence>
<dbReference type="Pfam" id="PF14295">
    <property type="entry name" value="PAN_4"/>
    <property type="match status" value="1"/>
</dbReference>
<protein>
    <recommendedName>
        <fullName evidence="3">Apple domain-containing protein</fullName>
    </recommendedName>
</protein>
<reference evidence="4 5" key="1">
    <citation type="journal article" date="2018" name="Nat. Biotechnol.">
        <title>A standardized bacterial taxonomy based on genome phylogeny substantially revises the tree of life.</title>
        <authorList>
            <person name="Parks D.H."/>
            <person name="Chuvochina M."/>
            <person name="Waite D.W."/>
            <person name="Rinke C."/>
            <person name="Skarshewski A."/>
            <person name="Chaumeil P.A."/>
            <person name="Hugenholtz P."/>
        </authorList>
    </citation>
    <scope>NUCLEOTIDE SEQUENCE [LARGE SCALE GENOMIC DNA]</scope>
    <source>
        <strain evidence="4">UBA8733</strain>
    </source>
</reference>
<dbReference type="Proteomes" id="UP000259610">
    <property type="component" value="Unassembled WGS sequence"/>
</dbReference>
<proteinExistence type="predicted"/>
<feature type="signal peptide" evidence="2">
    <location>
        <begin position="1"/>
        <end position="27"/>
    </location>
</feature>
<evidence type="ECO:0000259" key="3">
    <source>
        <dbReference type="Pfam" id="PF14295"/>
    </source>
</evidence>
<dbReference type="Gene3D" id="3.50.4.10">
    <property type="entry name" value="Hepatocyte Growth Factor"/>
    <property type="match status" value="1"/>
</dbReference>
<evidence type="ECO:0000313" key="5">
    <source>
        <dbReference type="Proteomes" id="UP000259610"/>
    </source>
</evidence>
<name>A0A3B9H2G8_9PROT</name>
<organism evidence="4 5">
    <name type="scientific">Hyphomonas adhaerens</name>
    <dbReference type="NCBI Taxonomy" id="81029"/>
    <lineage>
        <taxon>Bacteria</taxon>
        <taxon>Pseudomonadati</taxon>
        <taxon>Pseudomonadota</taxon>
        <taxon>Alphaproteobacteria</taxon>
        <taxon>Hyphomonadales</taxon>
        <taxon>Hyphomonadaceae</taxon>
        <taxon>Hyphomonas</taxon>
    </lineage>
</organism>
<sequence>METTPMRLVPLLAASSAIVLLAAPAFADTPSMKPDKPEPVKGQEAGVYRFGATYSVMPVETASACQTSCADDAQCVAWSYVATFEGADARCELKRGGGKARPDPLATSGVSPTLAAKFIPEPKPELEGGPESE</sequence>
<dbReference type="InterPro" id="IPR003609">
    <property type="entry name" value="Pan_app"/>
</dbReference>
<evidence type="ECO:0000256" key="1">
    <source>
        <dbReference type="SAM" id="MobiDB-lite"/>
    </source>
</evidence>